<evidence type="ECO:0000313" key="1">
    <source>
        <dbReference type="EMBL" id="AET50487.1"/>
    </source>
</evidence>
<accession>H9B927</accession>
<dbReference type="EMBL" id="JN987264">
    <property type="protein sequence ID" value="AET50487.1"/>
    <property type="molecule type" value="mRNA"/>
</dbReference>
<reference evidence="1" key="1">
    <citation type="journal article" date="2012" name="BMC Genomics">
        <title>Characterisation of full-length cDNA sequences provides insights into the Eimeria tenella transcriptome.</title>
        <authorList>
            <person name="Amiruddin N."/>
            <person name="Lee X.W."/>
            <person name="Blake D.P."/>
            <person name="Suzuki Y."/>
            <person name="Tay Y.L."/>
            <person name="Lim L.S."/>
            <person name="Tomley F.M."/>
            <person name="Watanabe J."/>
            <person name="Sugimoto C."/>
            <person name="Wan K.L."/>
        </authorList>
    </citation>
    <scope>NUCLEOTIDE SEQUENCE</scope>
    <source>
        <strain evidence="1">Houghton</strain>
    </source>
</reference>
<name>H9B927_EIMTE</name>
<organism evidence="1">
    <name type="scientific">Eimeria tenella</name>
    <name type="common">Coccidian parasite</name>
    <dbReference type="NCBI Taxonomy" id="5802"/>
    <lineage>
        <taxon>Eukaryota</taxon>
        <taxon>Sar</taxon>
        <taxon>Alveolata</taxon>
        <taxon>Apicomplexa</taxon>
        <taxon>Conoidasida</taxon>
        <taxon>Coccidia</taxon>
        <taxon>Eucoccidiorida</taxon>
        <taxon>Eimeriorina</taxon>
        <taxon>Eimeriidae</taxon>
        <taxon>Eimeria</taxon>
    </lineage>
</organism>
<proteinExistence type="evidence at transcript level"/>
<sequence>MLSSIYELYMNICKHNYIYINAYILYVYRNTLGQKNAENAAGLSPRNISDVAAALWLQL</sequence>
<dbReference type="AlphaFoldDB" id="H9B927"/>
<protein>
    <submittedName>
        <fullName evidence="1">Uncharacterized protein</fullName>
    </submittedName>
</protein>